<reference evidence="5 6" key="2">
    <citation type="journal article" date="2016" name="Environ. Microbiol. Rep.">
        <title>Metagenomic evidence for the presence of phototrophic Gemmatimonadetes bacteria in diverse environments.</title>
        <authorList>
            <person name="Zeng Y."/>
            <person name="Baumbach J."/>
            <person name="Barbosa E.G."/>
            <person name="Azevedo V."/>
            <person name="Zhang C."/>
            <person name="Koblizek M."/>
        </authorList>
    </citation>
    <scope>NUCLEOTIDE SEQUENCE [LARGE SCALE GENOMIC DNA]</scope>
    <source>
        <strain evidence="5 6">AP64</strain>
    </source>
</reference>
<evidence type="ECO:0000256" key="3">
    <source>
        <dbReference type="SAM" id="MobiDB-lite"/>
    </source>
</evidence>
<accession>A0A143BK60</accession>
<dbReference type="GO" id="GO:0005524">
    <property type="term" value="F:ATP binding"/>
    <property type="evidence" value="ECO:0007669"/>
    <property type="project" value="UniProtKB-KW"/>
</dbReference>
<dbReference type="KEGG" id="gph:GEMMAAP_12635"/>
<evidence type="ECO:0000313" key="5">
    <source>
        <dbReference type="EMBL" id="AMW05419.1"/>
    </source>
</evidence>
<dbReference type="GO" id="GO:0004016">
    <property type="term" value="F:adenylate cyclase activity"/>
    <property type="evidence" value="ECO:0007669"/>
    <property type="project" value="TreeGrafter"/>
</dbReference>
<organism evidence="5 6">
    <name type="scientific">Gemmatimonas phototrophica</name>
    <dbReference type="NCBI Taxonomy" id="1379270"/>
    <lineage>
        <taxon>Bacteria</taxon>
        <taxon>Pseudomonadati</taxon>
        <taxon>Gemmatimonadota</taxon>
        <taxon>Gemmatimonadia</taxon>
        <taxon>Gemmatimonadales</taxon>
        <taxon>Gemmatimonadaceae</taxon>
        <taxon>Gemmatimonas</taxon>
    </lineage>
</organism>
<proteinExistence type="predicted"/>
<evidence type="ECO:0000313" key="6">
    <source>
        <dbReference type="Proteomes" id="UP000076404"/>
    </source>
</evidence>
<dbReference type="SUPFAM" id="SSF52540">
    <property type="entry name" value="P-loop containing nucleoside triphosphate hydrolases"/>
    <property type="match status" value="1"/>
</dbReference>
<dbReference type="eggNOG" id="COG3629">
    <property type="taxonomic scope" value="Bacteria"/>
</dbReference>
<dbReference type="InterPro" id="IPR041664">
    <property type="entry name" value="AAA_16"/>
</dbReference>
<dbReference type="PANTHER" id="PTHR16305">
    <property type="entry name" value="TESTICULAR SOLUBLE ADENYLYL CYCLASE"/>
    <property type="match status" value="1"/>
</dbReference>
<dbReference type="InterPro" id="IPR016032">
    <property type="entry name" value="Sig_transdc_resp-reg_C-effctor"/>
</dbReference>
<feature type="domain" description="Orc1-like AAA ATPase" evidence="4">
    <location>
        <begin position="276"/>
        <end position="463"/>
    </location>
</feature>
<dbReference type="Gene3D" id="1.10.10.10">
    <property type="entry name" value="Winged helix-like DNA-binding domain superfamily/Winged helix DNA-binding domain"/>
    <property type="match status" value="1"/>
</dbReference>
<dbReference type="EMBL" id="CP011454">
    <property type="protein sequence ID" value="AMW05419.1"/>
    <property type="molecule type" value="Genomic_DNA"/>
</dbReference>
<dbReference type="Pfam" id="PF13191">
    <property type="entry name" value="AAA_16"/>
    <property type="match status" value="1"/>
</dbReference>
<dbReference type="Gene3D" id="3.40.50.300">
    <property type="entry name" value="P-loop containing nucleotide triphosphate hydrolases"/>
    <property type="match status" value="1"/>
</dbReference>
<keyword evidence="1" id="KW-0547">Nucleotide-binding</keyword>
<feature type="region of interest" description="Disordered" evidence="3">
    <location>
        <begin position="1"/>
        <end position="25"/>
    </location>
</feature>
<evidence type="ECO:0000259" key="4">
    <source>
        <dbReference type="Pfam" id="PF13191"/>
    </source>
</evidence>
<dbReference type="STRING" id="1379270.GEMMAAP_12635"/>
<gene>
    <name evidence="5" type="ORF">GEMMAAP_12635</name>
</gene>
<evidence type="ECO:0000256" key="2">
    <source>
        <dbReference type="ARBA" id="ARBA00022840"/>
    </source>
</evidence>
<feature type="compositionally biased region" description="Basic and acidic residues" evidence="3">
    <location>
        <begin position="1"/>
        <end position="10"/>
    </location>
</feature>
<evidence type="ECO:0000256" key="1">
    <source>
        <dbReference type="ARBA" id="ARBA00022741"/>
    </source>
</evidence>
<keyword evidence="2" id="KW-0067">ATP-binding</keyword>
<dbReference type="InterPro" id="IPR027417">
    <property type="entry name" value="P-loop_NTPase"/>
</dbReference>
<dbReference type="SUPFAM" id="SSF48452">
    <property type="entry name" value="TPR-like"/>
    <property type="match status" value="1"/>
</dbReference>
<dbReference type="Gene3D" id="1.25.40.10">
    <property type="entry name" value="Tetratricopeptide repeat domain"/>
    <property type="match status" value="1"/>
</dbReference>
<dbReference type="GO" id="GO:0005737">
    <property type="term" value="C:cytoplasm"/>
    <property type="evidence" value="ECO:0007669"/>
    <property type="project" value="TreeGrafter"/>
</dbReference>
<dbReference type="InterPro" id="IPR036388">
    <property type="entry name" value="WH-like_DNA-bd_sf"/>
</dbReference>
<keyword evidence="6" id="KW-1185">Reference proteome</keyword>
<dbReference type="PANTHER" id="PTHR16305:SF28">
    <property type="entry name" value="GUANYLATE CYCLASE DOMAIN-CONTAINING PROTEIN"/>
    <property type="match status" value="1"/>
</dbReference>
<dbReference type="eggNOG" id="COG2909">
    <property type="taxonomic scope" value="Bacteria"/>
</dbReference>
<protein>
    <recommendedName>
        <fullName evidence="4">Orc1-like AAA ATPase domain-containing protein</fullName>
    </recommendedName>
</protein>
<sequence length="1087" mass="119698">MYTPRSDDHLFPAASSGAEDDMESSADSPLVSITVLSLGDTRLLVGDQQLTMNSALLCILLLRLIYAPNMAVRRDQLLRELWPDQEELRQRGNLRQALYKLRGMGVQTTLRGEMVYLESAQVRRTFALTPSVALFDRDITNGSDPYGVFLPGFVPPSPELREWYDQTREALHGDVRRVLADVLRARRERADWSGTQMVARWLLQLDPLNEDGTLGLAECVAMTGSKAEAVAIIDRYLQELGAHAGDIRLPATMLRKRFVEPPRRRRSVALVTDKHFVGRDEELSELTMSLRRARWHDGSAVVLHGPPGIGKSRLMSEVLKVAQLEGYSGVVMECRESIVGRPLGALIEILPDLLGAPGAMGCAPESLALLRKLLGPAAEPEQPDAPDAAVPPAGLSPAERVEWVLRTIRAQSIRHAMVDLFAAVSDERPIFLLAEDVHWMDDATWEVLSDVVQRVNEMRVFIVLTSRFATIREERPARLPVLLTFRRLAPLASVSLRAMMHSVANEQGVEVPAEVEDWIISGCEGTPLLLRALLEHWVVTGHADGVPPSLVALIDQRIDRLGAHAQQALQAISLLGRFASLERIKLVLELPVHELIHAIEQLELSGCLSTSQSSLVITHDLVRQVGVRRMSPLVDAALRAAIGDTLEAEYGRTGDLEILLESLSHTELSGRADVLHRFIVKHCSALIDAGRPSTVLRAIESLHNEIPRTRQERRIVRLEANMESQNGASGRALSLLPGGLHLPEDARILNEPETDECLSFVEAAYRSSPFADPASLANFAASVVQNTLALQEHRFRAADIGLMIAANTCDPKTANACYLGLKLSERSIQEDERTQKIGLLYHTVFGSVETAVQLANDLLERNEDVRSTTQSIAECGRAGYVLRMAGDRSRAKFALELAYERALAIEAPRLAEYPAWQLAQIGIEEGNSEASSHWTTTLRNLAEGNADEAANSYVHGHLCLFAISQGKRREAEFQLARCQKTLAGLQPIRALAFSLALELGVGMMDKRWAPNSALINAALAHFDRVSGFCAGDYSASRIGEALIRTGDSNRARSLLTHYLQAKRRERSAPTAILSAVLSKLEIPLPKS</sequence>
<dbReference type="SUPFAM" id="SSF46894">
    <property type="entry name" value="C-terminal effector domain of the bipartite response regulators"/>
    <property type="match status" value="1"/>
</dbReference>
<dbReference type="AlphaFoldDB" id="A0A143BK60"/>
<dbReference type="GO" id="GO:0006355">
    <property type="term" value="P:regulation of DNA-templated transcription"/>
    <property type="evidence" value="ECO:0007669"/>
    <property type="project" value="InterPro"/>
</dbReference>
<name>A0A143BK60_9BACT</name>
<dbReference type="GO" id="GO:0003677">
    <property type="term" value="F:DNA binding"/>
    <property type="evidence" value="ECO:0007669"/>
    <property type="project" value="InterPro"/>
</dbReference>
<dbReference type="Proteomes" id="UP000076404">
    <property type="component" value="Chromosome"/>
</dbReference>
<reference evidence="5 6" key="1">
    <citation type="journal article" date="2014" name="Proc. Natl. Acad. Sci. U.S.A.">
        <title>Functional type 2 photosynthetic reaction centers found in the rare bacterial phylum Gemmatimonadetes.</title>
        <authorList>
            <person name="Zeng Y."/>
            <person name="Feng F."/>
            <person name="Medova H."/>
            <person name="Dean J."/>
            <person name="Koblizek M."/>
        </authorList>
    </citation>
    <scope>NUCLEOTIDE SEQUENCE [LARGE SCALE GENOMIC DNA]</scope>
    <source>
        <strain evidence="5 6">AP64</strain>
    </source>
</reference>
<dbReference type="InterPro" id="IPR011990">
    <property type="entry name" value="TPR-like_helical_dom_sf"/>
</dbReference>